<dbReference type="PROSITE" id="PS00509">
    <property type="entry name" value="RAS_GTPASE_ACTIV_1"/>
    <property type="match status" value="1"/>
</dbReference>
<name>A0A507CLV8_9FUNG</name>
<keyword evidence="2" id="KW-0479">Metal-binding</keyword>
<evidence type="ECO:0000313" key="7">
    <source>
        <dbReference type="Proteomes" id="UP000320475"/>
    </source>
</evidence>
<gene>
    <name evidence="6" type="ORF">SeLEV6574_g07051</name>
</gene>
<dbReference type="PROSITE" id="PS50081">
    <property type="entry name" value="ZF_DAG_PE_2"/>
    <property type="match status" value="1"/>
</dbReference>
<dbReference type="GO" id="GO:0005096">
    <property type="term" value="F:GTPase activator activity"/>
    <property type="evidence" value="ECO:0007669"/>
    <property type="project" value="UniProtKB-KW"/>
</dbReference>
<evidence type="ECO:0000259" key="5">
    <source>
        <dbReference type="PROSITE" id="PS50081"/>
    </source>
</evidence>
<dbReference type="InterPro" id="IPR035892">
    <property type="entry name" value="C2_domain_sf"/>
</dbReference>
<keyword evidence="3" id="KW-0862">Zinc</keyword>
<feature type="domain" description="Ras-GAP" evidence="4">
    <location>
        <begin position="237"/>
        <end position="433"/>
    </location>
</feature>
<dbReference type="AlphaFoldDB" id="A0A507CLV8"/>
<protein>
    <recommendedName>
        <fullName evidence="8">Ras-GAP domain-containing protein</fullName>
    </recommendedName>
</protein>
<dbReference type="GO" id="GO:0046872">
    <property type="term" value="F:metal ion binding"/>
    <property type="evidence" value="ECO:0007669"/>
    <property type="project" value="UniProtKB-KW"/>
</dbReference>
<evidence type="ECO:0000259" key="4">
    <source>
        <dbReference type="PROSITE" id="PS50018"/>
    </source>
</evidence>
<evidence type="ECO:0000256" key="2">
    <source>
        <dbReference type="ARBA" id="ARBA00022723"/>
    </source>
</evidence>
<reference evidence="6 7" key="1">
    <citation type="journal article" date="2019" name="Sci. Rep.">
        <title>Comparative genomics of chytrid fungi reveal insights into the obligate biotrophic and pathogenic lifestyle of Synchytrium endobioticum.</title>
        <authorList>
            <person name="van de Vossenberg B.T.L.H."/>
            <person name="Warris S."/>
            <person name="Nguyen H.D.T."/>
            <person name="van Gent-Pelzer M.P.E."/>
            <person name="Joly D.L."/>
            <person name="van de Geest H.C."/>
            <person name="Bonants P.J.M."/>
            <person name="Smith D.S."/>
            <person name="Levesque C.A."/>
            <person name="van der Lee T.A.J."/>
        </authorList>
    </citation>
    <scope>NUCLEOTIDE SEQUENCE [LARGE SCALE GENOMIC DNA]</scope>
    <source>
        <strain evidence="6 7">LEV6574</strain>
    </source>
</reference>
<dbReference type="InterPro" id="IPR023152">
    <property type="entry name" value="RasGAP_CS"/>
</dbReference>
<dbReference type="PANTHER" id="PTHR10194:SF60">
    <property type="entry name" value="RAS GTPASE-ACTIVATING PROTEIN RASKOL"/>
    <property type="match status" value="1"/>
</dbReference>
<accession>A0A507CLV8</accession>
<dbReference type="CDD" id="cd04519">
    <property type="entry name" value="RasGAP"/>
    <property type="match status" value="1"/>
</dbReference>
<dbReference type="SUPFAM" id="SSF49562">
    <property type="entry name" value="C2 domain (Calcium/lipid-binding domain, CaLB)"/>
    <property type="match status" value="1"/>
</dbReference>
<dbReference type="InterPro" id="IPR046349">
    <property type="entry name" value="C1-like_sf"/>
</dbReference>
<evidence type="ECO:0000256" key="3">
    <source>
        <dbReference type="ARBA" id="ARBA00022833"/>
    </source>
</evidence>
<dbReference type="SMART" id="SM00323">
    <property type="entry name" value="RasGAP"/>
    <property type="match status" value="1"/>
</dbReference>
<evidence type="ECO:0008006" key="8">
    <source>
        <dbReference type="Google" id="ProtNLM"/>
    </source>
</evidence>
<dbReference type="Gene3D" id="1.10.506.10">
    <property type="entry name" value="GTPase Activation - p120gap, domain 1"/>
    <property type="match status" value="2"/>
</dbReference>
<comment type="caution">
    <text evidence="6">The sequence shown here is derived from an EMBL/GenBank/DDBJ whole genome shotgun (WGS) entry which is preliminary data.</text>
</comment>
<dbReference type="Pfam" id="PF00616">
    <property type="entry name" value="RasGAP"/>
    <property type="match status" value="1"/>
</dbReference>
<dbReference type="PROSITE" id="PS50018">
    <property type="entry name" value="RAS_GTPASE_ACTIV_2"/>
    <property type="match status" value="1"/>
</dbReference>
<proteinExistence type="predicted"/>
<evidence type="ECO:0000256" key="1">
    <source>
        <dbReference type="ARBA" id="ARBA00022468"/>
    </source>
</evidence>
<dbReference type="SUPFAM" id="SSF57889">
    <property type="entry name" value="Cysteine-rich domain"/>
    <property type="match status" value="1"/>
</dbReference>
<keyword evidence="1" id="KW-0343">GTPase activation</keyword>
<dbReference type="CDD" id="cd00029">
    <property type="entry name" value="C1"/>
    <property type="match status" value="1"/>
</dbReference>
<dbReference type="Proteomes" id="UP000320475">
    <property type="component" value="Unassembled WGS sequence"/>
</dbReference>
<dbReference type="InterPro" id="IPR039360">
    <property type="entry name" value="Ras_GTPase"/>
</dbReference>
<sequence length="603" mass="66467">MPTHCTAFSLVSDSPDPPRASRGTLLAASSVASIGPLSGLTKPHLLKNTMSTSTLTKTRLVSANAPIWTDEYEFDALDECFDAIIVQVNKRTLLKESLVASLVLPVALLEPDSKLHESWYPLASATSADAEMSKSPKSPHVWKTMLLAAPCICLECSHLMCALNRESQVRCEACGATAHARCAGRALPNCGHVGTMRLQYTYTREPIMPSNDYEPIKAILLHENMLALSLFGKVCEDREDVAKHLLTLLDSRGLARTTVCRLCQLEIQDTKDPNTIFRGNSLATKCLDVYMKRVGMNYLHGVLQPIIKEIIKQNRIVEIDPIKRTKTDNEAQEEAETVLMAYVQWTMREILASSKRAPPGMKAVFRSIREEISHKFPADKIAIYTAVTSFIFLRFFNAAILGPKLFDLVDTLPSTTNARTLALISKCCQQAANFVPFDGRKEPYMKVCNAAIEAFFPQVRQFVDELCGADARLKHGGTRARTILFACCMTRPEAASVPASPAMPAGAVTSEFATTAKQGQIEKSLAALSRHVARVSAKLDTVATTAAEKDECLRLLDAVSNVVTSQYATERKRITEEALEKRRADFNLPELPIQSSLVETWEA</sequence>
<dbReference type="PANTHER" id="PTHR10194">
    <property type="entry name" value="RAS GTPASE-ACTIVATING PROTEINS"/>
    <property type="match status" value="1"/>
</dbReference>
<evidence type="ECO:0000313" key="6">
    <source>
        <dbReference type="EMBL" id="TPX39684.1"/>
    </source>
</evidence>
<dbReference type="CDD" id="cd00030">
    <property type="entry name" value="C2"/>
    <property type="match status" value="1"/>
</dbReference>
<dbReference type="VEuPathDB" id="FungiDB:SeMB42_g06787"/>
<feature type="domain" description="Phorbol-ester/DAG-type" evidence="5">
    <location>
        <begin position="139"/>
        <end position="190"/>
    </location>
</feature>
<dbReference type="SUPFAM" id="SSF48350">
    <property type="entry name" value="GTPase activation domain, GAP"/>
    <property type="match status" value="1"/>
</dbReference>
<dbReference type="InterPro" id="IPR008936">
    <property type="entry name" value="Rho_GTPase_activation_prot"/>
</dbReference>
<dbReference type="InterPro" id="IPR002219">
    <property type="entry name" value="PKC_DAG/PE"/>
</dbReference>
<dbReference type="InterPro" id="IPR001936">
    <property type="entry name" value="RasGAP_dom"/>
</dbReference>
<dbReference type="OrthoDB" id="775356at2759"/>
<dbReference type="PROSITE" id="PS00479">
    <property type="entry name" value="ZF_DAG_PE_1"/>
    <property type="match status" value="1"/>
</dbReference>
<dbReference type="EMBL" id="QEAM01000454">
    <property type="protein sequence ID" value="TPX39684.1"/>
    <property type="molecule type" value="Genomic_DNA"/>
</dbReference>
<dbReference type="Gene3D" id="3.30.60.20">
    <property type="match status" value="1"/>
</dbReference>
<organism evidence="6 7">
    <name type="scientific">Synchytrium endobioticum</name>
    <dbReference type="NCBI Taxonomy" id="286115"/>
    <lineage>
        <taxon>Eukaryota</taxon>
        <taxon>Fungi</taxon>
        <taxon>Fungi incertae sedis</taxon>
        <taxon>Chytridiomycota</taxon>
        <taxon>Chytridiomycota incertae sedis</taxon>
        <taxon>Chytridiomycetes</taxon>
        <taxon>Synchytriales</taxon>
        <taxon>Synchytriaceae</taxon>
        <taxon>Synchytrium</taxon>
    </lineage>
</organism>